<evidence type="ECO:0000313" key="4">
    <source>
        <dbReference type="Proteomes" id="UP001141933"/>
    </source>
</evidence>
<gene>
    <name evidence="3" type="ORF">O6P32_10085</name>
</gene>
<feature type="domain" description="Peptidase M64 N-terminal" evidence="2">
    <location>
        <begin position="21"/>
        <end position="141"/>
    </location>
</feature>
<dbReference type="InterPro" id="IPR038171">
    <property type="entry name" value="M64_N_sf"/>
</dbReference>
<dbReference type="Gene3D" id="2.60.40.3250">
    <property type="entry name" value="Peptidase M64, N-terminal domain"/>
    <property type="match status" value="1"/>
</dbReference>
<keyword evidence="1" id="KW-0732">Signal</keyword>
<proteinExistence type="predicted"/>
<sequence length="427" mass="48683">MKKTLFSLILSSLLLPGQAQDFDTYFTDRTLRVDYLFTGDAQKQEVYLDELCALPHWAGRRQHLSELPLEGNGNITMKDKATGEVIYRTSFSSLFQEWISEKEAQSVKRGFENTFLLPYPKQAAIVTIELKDVRHRTSASFTHEVNPNDILIHQRGSTHVTPHRYLLKNGEAKDCIDIAILAEGYTAEEMELFYRDAQAACDAIFAHEPFARLKDRFNVVAVASESEDSGVSIPRKNEWKATAVSSHFDTFYSDRYLTSRSVKAMHNWLAGIPYEHVVILANTDTYGGGGIYNSYLLTTAHHPMFRPVVVHEFGHSFGGLGDEYAYTSEPSPMYPYDIEPWEPNITTLVNFESKWKDMVPEGTPIPTTPEKDRKLLYSKVGVYEGGGYTLKGIYRPTTECRMKINEAPRFCPVCERALEKMIHFYTY</sequence>
<dbReference type="Pfam" id="PF09471">
    <property type="entry name" value="Peptidase_M64"/>
    <property type="match status" value="2"/>
</dbReference>
<comment type="caution">
    <text evidence="3">The sequence shown here is derived from an EMBL/GenBank/DDBJ whole genome shotgun (WGS) entry which is preliminary data.</text>
</comment>
<protein>
    <submittedName>
        <fullName evidence="3">M64 family metallo-endopeptidase</fullName>
    </submittedName>
</protein>
<dbReference type="Proteomes" id="UP001141933">
    <property type="component" value="Unassembled WGS sequence"/>
</dbReference>
<dbReference type="InterPro" id="IPR024079">
    <property type="entry name" value="MetalloPept_cat_dom_sf"/>
</dbReference>
<dbReference type="InterPro" id="IPR032625">
    <property type="entry name" value="M64_N"/>
</dbReference>
<dbReference type="EMBL" id="JAPZVM010000008">
    <property type="protein sequence ID" value="MCZ8373051.1"/>
    <property type="molecule type" value="Genomic_DNA"/>
</dbReference>
<dbReference type="RefSeq" id="WP_178266001.1">
    <property type="nucleotide sequence ID" value="NZ_JAPZVM010000008.1"/>
</dbReference>
<evidence type="ECO:0000256" key="1">
    <source>
        <dbReference type="SAM" id="SignalP"/>
    </source>
</evidence>
<evidence type="ECO:0000259" key="2">
    <source>
        <dbReference type="Pfam" id="PF16217"/>
    </source>
</evidence>
<name>A0ABT4PJ19_9BACT</name>
<dbReference type="InterPro" id="IPR019026">
    <property type="entry name" value="Peptidase_M64_IgA"/>
</dbReference>
<reference evidence="3" key="1">
    <citation type="submission" date="2022-12" db="EMBL/GenBank/DDBJ databases">
        <title>Phocaeicola acetigenes sp. nov., isolated feces from a healthy human.</title>
        <authorList>
            <person name="Do H."/>
            <person name="Ha Y.B."/>
            <person name="Kim J.-S."/>
            <person name="Suh M.K."/>
            <person name="Kim H.S."/>
            <person name="Lee J.-S."/>
        </authorList>
    </citation>
    <scope>NUCLEOTIDE SEQUENCE</scope>
    <source>
        <strain evidence="3">KGMB11183</strain>
    </source>
</reference>
<accession>A0ABT4PJ19</accession>
<dbReference type="Gene3D" id="3.40.390.10">
    <property type="entry name" value="Collagenase (Catalytic Domain)"/>
    <property type="match status" value="1"/>
</dbReference>
<feature type="chain" id="PRO_5045682256" evidence="1">
    <location>
        <begin position="22"/>
        <end position="427"/>
    </location>
</feature>
<dbReference type="Pfam" id="PF16217">
    <property type="entry name" value="M64_N"/>
    <property type="match status" value="1"/>
</dbReference>
<evidence type="ECO:0000313" key="3">
    <source>
        <dbReference type="EMBL" id="MCZ8373051.1"/>
    </source>
</evidence>
<keyword evidence="4" id="KW-1185">Reference proteome</keyword>
<feature type="signal peptide" evidence="1">
    <location>
        <begin position="1"/>
        <end position="21"/>
    </location>
</feature>
<dbReference type="SUPFAM" id="SSF55486">
    <property type="entry name" value="Metalloproteases ('zincins'), catalytic domain"/>
    <property type="match status" value="1"/>
</dbReference>
<organism evidence="3 4">
    <name type="scientific">Phocaeicola acetigenes</name>
    <dbReference type="NCBI Taxonomy" id="3016083"/>
    <lineage>
        <taxon>Bacteria</taxon>
        <taxon>Pseudomonadati</taxon>
        <taxon>Bacteroidota</taxon>
        <taxon>Bacteroidia</taxon>
        <taxon>Bacteroidales</taxon>
        <taxon>Bacteroidaceae</taxon>
        <taxon>Phocaeicola</taxon>
    </lineage>
</organism>